<evidence type="ECO:0000313" key="2">
    <source>
        <dbReference type="EMBL" id="OOO66821.1"/>
    </source>
</evidence>
<gene>
    <name evidence="2" type="ORF">BS638_06435</name>
</gene>
<dbReference type="InterPro" id="IPR000305">
    <property type="entry name" value="GIY-YIG_endonuc"/>
</dbReference>
<dbReference type="GO" id="GO:0003677">
    <property type="term" value="F:DNA binding"/>
    <property type="evidence" value="ECO:0007669"/>
    <property type="project" value="InterPro"/>
</dbReference>
<dbReference type="PROSITE" id="PS50164">
    <property type="entry name" value="GIY_YIG"/>
    <property type="match status" value="1"/>
</dbReference>
<keyword evidence="2" id="KW-0540">Nuclease</keyword>
<reference evidence="2 3" key="1">
    <citation type="submission" date="2016-12" db="EMBL/GenBank/DDBJ databases">
        <title>Clostridium tepidum sp. nov., a close relative of Clostridium sporogenes and Clostridium botulinum Group I.</title>
        <authorList>
            <person name="Dobritsa A.P."/>
            <person name="Kutumbaka K.K."/>
            <person name="Werner K."/>
            <person name="Wiedmann M."/>
            <person name="Asmus A."/>
            <person name="Samadpour M."/>
        </authorList>
    </citation>
    <scope>NUCLEOTIDE SEQUENCE [LARGE SCALE GENOMIC DNA]</scope>
    <source>
        <strain evidence="2 3">IEH 97212</strain>
    </source>
</reference>
<dbReference type="Gene3D" id="1.10.260.40">
    <property type="entry name" value="lambda repressor-like DNA-binding domains"/>
    <property type="match status" value="1"/>
</dbReference>
<dbReference type="AlphaFoldDB" id="A0A1S9I908"/>
<dbReference type="Pfam" id="PF01541">
    <property type="entry name" value="GIY-YIG"/>
    <property type="match status" value="1"/>
</dbReference>
<dbReference type="InterPro" id="IPR010982">
    <property type="entry name" value="Lambda_DNA-bd_dom_sf"/>
</dbReference>
<dbReference type="SUPFAM" id="SSF47413">
    <property type="entry name" value="lambda repressor-like DNA-binding domains"/>
    <property type="match status" value="1"/>
</dbReference>
<dbReference type="InterPro" id="IPR035901">
    <property type="entry name" value="GIY-YIG_endonuc_sf"/>
</dbReference>
<dbReference type="Gene3D" id="3.40.1440.10">
    <property type="entry name" value="GIY-YIG endonuclease"/>
    <property type="match status" value="1"/>
</dbReference>
<dbReference type="Proteomes" id="UP000190256">
    <property type="component" value="Unassembled WGS sequence"/>
</dbReference>
<proteinExistence type="predicted"/>
<dbReference type="Pfam" id="PF01381">
    <property type="entry name" value="HTH_3"/>
    <property type="match status" value="1"/>
</dbReference>
<dbReference type="GO" id="GO:0004519">
    <property type="term" value="F:endonuclease activity"/>
    <property type="evidence" value="ECO:0007669"/>
    <property type="project" value="UniProtKB-KW"/>
</dbReference>
<keyword evidence="2" id="KW-0255">Endonuclease</keyword>
<sequence>MKQNLVGIYGIEDIKTGNIYVGQSADIAKRWSNHSAFLKNNEHCYKELQEAYNLDCNRIKYTILEECNENELKEREDWWIQHVQRVDGWNLINKQKFGGNHNTKVKDTTKMKAAQRGEKNGNCRLRKEDVREIKRLLAKGVTQKELARQYCVSKTHISNIANGKRWKNVK</sequence>
<dbReference type="EMBL" id="MRAE01000012">
    <property type="protein sequence ID" value="OOO66821.1"/>
    <property type="molecule type" value="Genomic_DNA"/>
</dbReference>
<keyword evidence="2" id="KW-0378">Hydrolase</keyword>
<dbReference type="InterPro" id="IPR001387">
    <property type="entry name" value="Cro/C1-type_HTH"/>
</dbReference>
<name>A0A1S9I908_9CLOT</name>
<dbReference type="SUPFAM" id="SSF82771">
    <property type="entry name" value="GIY-YIG endonuclease"/>
    <property type="match status" value="1"/>
</dbReference>
<protein>
    <submittedName>
        <fullName evidence="2">Endonuclease</fullName>
    </submittedName>
</protein>
<accession>A0A1S9I908</accession>
<organism evidence="2 3">
    <name type="scientific">Clostridium tepidum</name>
    <dbReference type="NCBI Taxonomy" id="1962263"/>
    <lineage>
        <taxon>Bacteria</taxon>
        <taxon>Bacillati</taxon>
        <taxon>Bacillota</taxon>
        <taxon>Clostridia</taxon>
        <taxon>Eubacteriales</taxon>
        <taxon>Clostridiaceae</taxon>
        <taxon>Clostridium</taxon>
    </lineage>
</organism>
<evidence type="ECO:0000259" key="1">
    <source>
        <dbReference type="PROSITE" id="PS50164"/>
    </source>
</evidence>
<evidence type="ECO:0000313" key="3">
    <source>
        <dbReference type="Proteomes" id="UP000190256"/>
    </source>
</evidence>
<comment type="caution">
    <text evidence="2">The sequence shown here is derived from an EMBL/GenBank/DDBJ whole genome shotgun (WGS) entry which is preliminary data.</text>
</comment>
<dbReference type="SMART" id="SM00465">
    <property type="entry name" value="GIYc"/>
    <property type="match status" value="1"/>
</dbReference>
<feature type="domain" description="GIY-YIG" evidence="1">
    <location>
        <begin position="4"/>
        <end position="91"/>
    </location>
</feature>